<evidence type="ECO:0000259" key="5">
    <source>
        <dbReference type="Pfam" id="PF05592"/>
    </source>
</evidence>
<evidence type="ECO:0000256" key="1">
    <source>
        <dbReference type="ARBA" id="ARBA00001445"/>
    </source>
</evidence>
<comment type="catalytic activity">
    <reaction evidence="1">
        <text>Hydrolysis of terminal non-reducing alpha-L-rhamnose residues in alpha-L-rhamnosides.</text>
        <dbReference type="EC" id="3.2.1.40"/>
    </reaction>
</comment>
<dbReference type="PANTHER" id="PTHR33307">
    <property type="entry name" value="ALPHA-RHAMNOSIDASE (EUROFUNG)"/>
    <property type="match status" value="1"/>
</dbReference>
<feature type="domain" description="Alpha-L-rhamnosidase C-terminal" evidence="8">
    <location>
        <begin position="1029"/>
        <end position="1102"/>
    </location>
</feature>
<reference evidence="9" key="1">
    <citation type="submission" date="2023-03" db="EMBL/GenBank/DDBJ databases">
        <title>Edaphobacter sp.</title>
        <authorList>
            <person name="Huber K.J."/>
            <person name="Papendorf J."/>
            <person name="Pilke C."/>
            <person name="Bunk B."/>
            <person name="Sproeer C."/>
            <person name="Pester M."/>
        </authorList>
    </citation>
    <scope>NUCLEOTIDE SEQUENCE</scope>
    <source>
        <strain evidence="9">DSM 110680</strain>
    </source>
</reference>
<dbReference type="EC" id="3.2.1.40" evidence="2"/>
<dbReference type="InterPro" id="IPR035396">
    <property type="entry name" value="Bac_rhamnosid6H"/>
</dbReference>
<dbReference type="Gene3D" id="1.50.10.10">
    <property type="match status" value="1"/>
</dbReference>
<dbReference type="SUPFAM" id="SSF48208">
    <property type="entry name" value="Six-hairpin glycosidases"/>
    <property type="match status" value="1"/>
</dbReference>
<protein>
    <recommendedName>
        <fullName evidence="2">alpha-L-rhamnosidase</fullName>
        <ecNumber evidence="2">3.2.1.40</ecNumber>
    </recommendedName>
</protein>
<dbReference type="InterPro" id="IPR012341">
    <property type="entry name" value="6hp_glycosidase-like_sf"/>
</dbReference>
<evidence type="ECO:0000259" key="6">
    <source>
        <dbReference type="Pfam" id="PF08531"/>
    </source>
</evidence>
<dbReference type="Pfam" id="PF25788">
    <property type="entry name" value="Ig_Rha78A_N"/>
    <property type="match status" value="1"/>
</dbReference>
<dbReference type="GO" id="GO:0005975">
    <property type="term" value="P:carbohydrate metabolic process"/>
    <property type="evidence" value="ECO:0007669"/>
    <property type="project" value="InterPro"/>
</dbReference>
<dbReference type="RefSeq" id="WP_348261055.1">
    <property type="nucleotide sequence ID" value="NZ_CP121196.1"/>
</dbReference>
<dbReference type="Pfam" id="PF05592">
    <property type="entry name" value="Bac_rhamnosid"/>
    <property type="match status" value="1"/>
</dbReference>
<dbReference type="PIRSF" id="PIRSF010631">
    <property type="entry name" value="A-rhamnsds"/>
    <property type="match status" value="1"/>
</dbReference>
<feature type="chain" id="PRO_5043324613" description="alpha-L-rhamnosidase" evidence="4">
    <location>
        <begin position="22"/>
        <end position="1134"/>
    </location>
</feature>
<dbReference type="GO" id="GO:0030596">
    <property type="term" value="F:alpha-L-rhamnosidase activity"/>
    <property type="evidence" value="ECO:0007669"/>
    <property type="project" value="UniProtKB-EC"/>
</dbReference>
<keyword evidence="3 9" id="KW-0378">Hydrolase</keyword>
<evidence type="ECO:0000256" key="4">
    <source>
        <dbReference type="SAM" id="SignalP"/>
    </source>
</evidence>
<feature type="domain" description="Alpha-L-rhamnosidase six-hairpin glycosidase" evidence="7">
    <location>
        <begin position="655"/>
        <end position="1025"/>
    </location>
</feature>
<feature type="domain" description="Bacterial alpha-L-rhamnosidase N-terminal" evidence="6">
    <location>
        <begin position="371"/>
        <end position="539"/>
    </location>
</feature>
<dbReference type="Pfam" id="PF17390">
    <property type="entry name" value="Bac_rhamnosid_C"/>
    <property type="match status" value="1"/>
</dbReference>
<evidence type="ECO:0000256" key="3">
    <source>
        <dbReference type="ARBA" id="ARBA00022801"/>
    </source>
</evidence>
<proteinExistence type="predicted"/>
<feature type="domain" description="Bacterial alpha-L-rhamnosidase N-terminal" evidence="6">
    <location>
        <begin position="197"/>
        <end position="303"/>
    </location>
</feature>
<evidence type="ECO:0000259" key="8">
    <source>
        <dbReference type="Pfam" id="PF17390"/>
    </source>
</evidence>
<evidence type="ECO:0000259" key="7">
    <source>
        <dbReference type="Pfam" id="PF17389"/>
    </source>
</evidence>
<dbReference type="InterPro" id="IPR008928">
    <property type="entry name" value="6-hairpin_glycosidase_sf"/>
</dbReference>
<dbReference type="InterPro" id="IPR035398">
    <property type="entry name" value="Bac_rhamnosid_C"/>
</dbReference>
<organism evidence="9">
    <name type="scientific">Telmatobacter sp. DSM 110680</name>
    <dbReference type="NCBI Taxonomy" id="3036704"/>
    <lineage>
        <taxon>Bacteria</taxon>
        <taxon>Pseudomonadati</taxon>
        <taxon>Acidobacteriota</taxon>
        <taxon>Terriglobia</taxon>
        <taxon>Terriglobales</taxon>
        <taxon>Acidobacteriaceae</taxon>
        <taxon>Telmatobacter</taxon>
    </lineage>
</organism>
<dbReference type="AlphaFoldDB" id="A0AAU7DF96"/>
<dbReference type="Gene3D" id="2.60.40.10">
    <property type="entry name" value="Immunoglobulins"/>
    <property type="match status" value="1"/>
</dbReference>
<keyword evidence="4" id="KW-0732">Signal</keyword>
<dbReference type="Pfam" id="PF17389">
    <property type="entry name" value="Bac_rhamnosid6H"/>
    <property type="match status" value="1"/>
</dbReference>
<dbReference type="InterPro" id="IPR008902">
    <property type="entry name" value="Rhamnosid_concanavalin"/>
</dbReference>
<dbReference type="PANTHER" id="PTHR33307:SF6">
    <property type="entry name" value="ALPHA-RHAMNOSIDASE (EUROFUNG)-RELATED"/>
    <property type="match status" value="1"/>
</dbReference>
<feature type="signal peptide" evidence="4">
    <location>
        <begin position="1"/>
        <end position="21"/>
    </location>
</feature>
<dbReference type="Pfam" id="PF08531">
    <property type="entry name" value="Bac_rhamnosid_N"/>
    <property type="match status" value="2"/>
</dbReference>
<dbReference type="Gene3D" id="2.60.120.260">
    <property type="entry name" value="Galactose-binding domain-like"/>
    <property type="match status" value="3"/>
</dbReference>
<accession>A0AAU7DF96</accession>
<dbReference type="Gene3D" id="2.60.420.10">
    <property type="entry name" value="Maltose phosphorylase, domain 3"/>
    <property type="match status" value="1"/>
</dbReference>
<sequence>MQGSGRLGVVLAIAASLAAWGQVGTKNQSGPVHLQVDDLRSPLGIDDATPRFSWQLNDAARGARQTAYRVLVATNPELLSDDKADVWDSGRVSSGQSLNVKYAGPAVKPSTRYWWRVELWGADQKAYPASKTEWWETGLLSQGGWRGDWIGWETTEEAAVRKAPAVWVANPDVVPGSAKPNSEQRFAYRTAVKVEKPLERAVLFATAEDTVDAWVNGEQVLKAAAFPPYHHLPWKKFVRADVTAQISEGINTVAIESVHYIDKYGESRRKDAPPMIATVILLYKDGTTATVGSDGTWKSTEHPADGWQKKEFEDKGWKNAQVFQQASGPQEQPVLHPWIPDSVKVLWKSFDAGETISHSSDKDPSPGTPGVKSARLYATALGTYELHLNGERVGDSVMAPGWTDYRERVLYQTYDVTKLMKSGANVIEALLAPGWYSTSLEWLQQPNNYGDTPPALRAQLRIEYTDGKVEWVGTDASWKADTSFIVHSELYDGETQDLRELYRTFNRTGVDARPGKQVQIIHPKEIRIEAQSFEPIRIDQAITGPKMTEPKPGVFIYDFGQNMAGVEKLVVSGAAGTDVQVRVGEALNPDGTLYTENLRTAKATDHFVLSGLATDVLVPHFTFHGFRYIEVTGVKSASSVGGVFAQVLHTDFHFTSKLKTGNAMINQLWSNILWGQRSNFVGLPTDCPQRDERLGWSADAQVFWRAASYNAALASFTRKFAADLRGTQVGTPYYGIYAPGTAKISPGVAAAWSDAGVIIPWTSWLQTGDTSVIDENWQAMRKYVDAIDARNPDGIWHNDSGIPFGDWLSLEGRTQEDLVATAYWAYDVNMMREMAHATGRTEAEQHYAKLEEKIRDAFDKKFIQLDAKVAIRDQLHERFIHVGAYIPGADNSPSPFGDINNPNAKATGGDTQTGYVLALHMNLLPADLRSRAADRLVEKINDNHGLLNTGFVGTPYLLEELTKTGHSKLAYDLLLSKGMPSWGYLIDHGATTTWERWNGDEMMGDPQMNSYNHYAYGAVADWIYRFAAGIDASPLDAGFHTVVLHPVFDARLSPLEFNYASSYGTISSTWTVKGKAAEWKVTLPANTTGRLELSDKEAGKYKVDGVGLSESPLAKKVNGGFELVAGSYQFEVEM</sequence>
<evidence type="ECO:0000313" key="9">
    <source>
        <dbReference type="EMBL" id="XBH15823.1"/>
    </source>
</evidence>
<dbReference type="EMBL" id="CP121196">
    <property type="protein sequence ID" value="XBH15823.1"/>
    <property type="molecule type" value="Genomic_DNA"/>
</dbReference>
<name>A0AAU7DF96_9BACT</name>
<gene>
    <name evidence="9" type="ORF">P8935_14730</name>
</gene>
<dbReference type="InterPro" id="IPR013737">
    <property type="entry name" value="Bac_rhamnosid_N"/>
</dbReference>
<feature type="domain" description="Alpha-L-rhamnosidase concanavalin-like" evidence="5">
    <location>
        <begin position="550"/>
        <end position="637"/>
    </location>
</feature>
<evidence type="ECO:0000256" key="2">
    <source>
        <dbReference type="ARBA" id="ARBA00012652"/>
    </source>
</evidence>
<dbReference type="InterPro" id="IPR013783">
    <property type="entry name" value="Ig-like_fold"/>
</dbReference>
<dbReference type="InterPro" id="IPR016007">
    <property type="entry name" value="Alpha_rhamnosid"/>
</dbReference>